<evidence type="ECO:0000256" key="5">
    <source>
        <dbReference type="SAM" id="MobiDB-lite"/>
    </source>
</evidence>
<accession>U6GJ68</accession>
<dbReference type="GeneID" id="25269474"/>
<evidence type="ECO:0000256" key="4">
    <source>
        <dbReference type="SAM" id="Coils"/>
    </source>
</evidence>
<protein>
    <recommendedName>
        <fullName evidence="8">Trichohyalin-plectin-homology domain-containing protein</fullName>
    </recommendedName>
</protein>
<evidence type="ECO:0000256" key="3">
    <source>
        <dbReference type="ARBA" id="ARBA00023273"/>
    </source>
</evidence>
<keyword evidence="2" id="KW-0969">Cilium</keyword>
<proteinExistence type="predicted"/>
<feature type="compositionally biased region" description="Basic and acidic residues" evidence="5">
    <location>
        <begin position="281"/>
        <end position="290"/>
    </location>
</feature>
<dbReference type="VEuPathDB" id="ToxoDB:EAH_00014040"/>
<evidence type="ECO:0000256" key="1">
    <source>
        <dbReference type="ARBA" id="ARBA00004138"/>
    </source>
</evidence>
<name>U6GJ68_EIMAC</name>
<gene>
    <name evidence="6" type="ORF">EAH_00014040</name>
</gene>
<feature type="coiled-coil region" evidence="4">
    <location>
        <begin position="342"/>
        <end position="386"/>
    </location>
</feature>
<dbReference type="OMA" id="NAMQIAS"/>
<dbReference type="Proteomes" id="UP000018050">
    <property type="component" value="Unassembled WGS sequence"/>
</dbReference>
<organism evidence="6 7">
    <name type="scientific">Eimeria acervulina</name>
    <name type="common">Coccidian parasite</name>
    <dbReference type="NCBI Taxonomy" id="5801"/>
    <lineage>
        <taxon>Eukaryota</taxon>
        <taxon>Sar</taxon>
        <taxon>Alveolata</taxon>
        <taxon>Apicomplexa</taxon>
        <taxon>Conoidasida</taxon>
        <taxon>Coccidia</taxon>
        <taxon>Eucoccidiorida</taxon>
        <taxon>Eimeriorina</taxon>
        <taxon>Eimeriidae</taxon>
        <taxon>Eimeria</taxon>
    </lineage>
</organism>
<evidence type="ECO:0000313" key="7">
    <source>
        <dbReference type="Proteomes" id="UP000018050"/>
    </source>
</evidence>
<dbReference type="PANTHER" id="PTHR31183">
    <property type="entry name" value="TRICHOPLEIN KERATIN FILAMENT-BINDING PROTEIN FAMILY MEMBER"/>
    <property type="match status" value="1"/>
</dbReference>
<dbReference type="RefSeq" id="XP_013249802.1">
    <property type="nucleotide sequence ID" value="XM_013394348.1"/>
</dbReference>
<keyword evidence="7" id="KW-1185">Reference proteome</keyword>
<evidence type="ECO:0000256" key="2">
    <source>
        <dbReference type="ARBA" id="ARBA00023069"/>
    </source>
</evidence>
<dbReference type="AlphaFoldDB" id="U6GJ68"/>
<feature type="coiled-coil region" evidence="4">
    <location>
        <begin position="81"/>
        <end position="130"/>
    </location>
</feature>
<keyword evidence="4" id="KW-0175">Coiled coil</keyword>
<evidence type="ECO:0008006" key="8">
    <source>
        <dbReference type="Google" id="ProtNLM"/>
    </source>
</evidence>
<comment type="subcellular location">
    <subcellularLocation>
        <location evidence="1">Cell projection</location>
        <location evidence="1">Cilium</location>
    </subcellularLocation>
</comment>
<dbReference type="InterPro" id="IPR043596">
    <property type="entry name" value="CFAP53/TCHP"/>
</dbReference>
<dbReference type="PANTHER" id="PTHR31183:SF1">
    <property type="entry name" value="CILIA- AND FLAGELLA-ASSOCIATED PROTEIN 53"/>
    <property type="match status" value="1"/>
</dbReference>
<reference evidence="6" key="1">
    <citation type="submission" date="2013-10" db="EMBL/GenBank/DDBJ databases">
        <title>Genomic analysis of the causative agents of coccidiosis in chickens.</title>
        <authorList>
            <person name="Reid A.J."/>
            <person name="Blake D."/>
            <person name="Billington K."/>
            <person name="Browne H."/>
            <person name="Dunn M."/>
            <person name="Hung S."/>
            <person name="Kawahara F."/>
            <person name="Miranda-Saavedra D."/>
            <person name="Mourier T."/>
            <person name="Nagra H."/>
            <person name="Otto T.D."/>
            <person name="Rawlings N."/>
            <person name="Sanchez A."/>
            <person name="Sanders M."/>
            <person name="Subramaniam C."/>
            <person name="Tay Y."/>
            <person name="Dear P."/>
            <person name="Doerig C."/>
            <person name="Gruber A."/>
            <person name="Parkinson J."/>
            <person name="Shirley M."/>
            <person name="Wan K.L."/>
            <person name="Berriman M."/>
            <person name="Tomley F."/>
            <person name="Pain A."/>
        </authorList>
    </citation>
    <scope>NUCLEOTIDE SEQUENCE</scope>
    <source>
        <strain evidence="6">Houghton</strain>
    </source>
</reference>
<evidence type="ECO:0000313" key="6">
    <source>
        <dbReference type="EMBL" id="CDI80205.1"/>
    </source>
</evidence>
<reference evidence="6" key="2">
    <citation type="submission" date="2013-10" db="EMBL/GenBank/DDBJ databases">
        <authorList>
            <person name="Aslett M."/>
        </authorList>
    </citation>
    <scope>NUCLEOTIDE SEQUENCE</scope>
    <source>
        <strain evidence="6">Houghton</strain>
    </source>
</reference>
<keyword evidence="3" id="KW-0966">Cell projection</keyword>
<dbReference type="EMBL" id="HG671156">
    <property type="protein sequence ID" value="CDI80205.1"/>
    <property type="molecule type" value="Genomic_DNA"/>
</dbReference>
<dbReference type="OrthoDB" id="347537at2759"/>
<sequence>MGLSRRAAVVGAIHEQKLLRQREAYLAAAKAVLAERLQLQHTAQVSKRREDAAAGATLRRRVLELRQRFSPRLEERRCKLKALLDNEHAEAETALQQLQDNAPTREKAILQRATALKQKHDQQRDKEDERLLALRLKQERGDLRLQEHKQLVEEMLAANAMQIASKQKQQEERAEEEKVFHALWTESLNEKRLRERRDINASIKKTEQTKAALLEQICKREEKRQEELARLRIENEEEIRRLQEEAQAAAEQRQQQQADAIQRRREMDLVLAEQLEERSRRQLEDAELERSGTTGASHRLRSLTPSFRSSAVNLLVLMQQEKQRQVQELQEFDAFCIKEQLAQEERKEFERAEADAARRQKELAVAAECREQIKRREASKAALECEKALERAQGIEALEQYHASLRQE</sequence>
<dbReference type="GO" id="GO:0005929">
    <property type="term" value="C:cilium"/>
    <property type="evidence" value="ECO:0007669"/>
    <property type="project" value="UniProtKB-SubCell"/>
</dbReference>
<feature type="region of interest" description="Disordered" evidence="5">
    <location>
        <begin position="281"/>
        <end position="302"/>
    </location>
</feature>